<dbReference type="GO" id="GO:0006260">
    <property type="term" value="P:DNA replication"/>
    <property type="evidence" value="ECO:0007669"/>
    <property type="project" value="UniProtKB-KW"/>
</dbReference>
<evidence type="ECO:0000259" key="3">
    <source>
        <dbReference type="Pfam" id="PF09116"/>
    </source>
</evidence>
<dbReference type="Pfam" id="PF09116">
    <property type="entry name" value="gp45-slide_C"/>
    <property type="match status" value="1"/>
</dbReference>
<accession>A0A0G2SSG1</accession>
<dbReference type="SUPFAM" id="SSF55979">
    <property type="entry name" value="DNA clamp"/>
    <property type="match status" value="2"/>
</dbReference>
<dbReference type="Gene3D" id="3.70.10.10">
    <property type="match status" value="1"/>
</dbReference>
<dbReference type="EMBL" id="KP890823">
    <property type="protein sequence ID" value="AKA61911.1"/>
    <property type="molecule type" value="Genomic_DNA"/>
</dbReference>
<keyword evidence="1" id="KW-1195">Viral transcription</keyword>
<sequence length="226" mass="25254">MKFSKDTLTILKNFSAINPGIVLKPGNFIMTRAINKTVYADATIADEIDSEMPIYDLPGFLNILALVGEDATITHNEQERVAVIKNDRTEVFFATADLSTIVVPKNPIGFPVADVIFELKAEDLQQITKMTRAVGADTIAIESLDNKIVINGYNKAVDANLEKVLFSIEVCEWESSETFKFVINMNNMKVLMADYKIMISSKGAIKFETPTFKYVIVLEQESNHTF</sequence>
<evidence type="ECO:0000313" key="4">
    <source>
        <dbReference type="EMBL" id="AKA61911.1"/>
    </source>
</evidence>
<dbReference type="RefSeq" id="YP_009195467.1">
    <property type="nucleotide sequence ID" value="NC_028762.1"/>
</dbReference>
<dbReference type="Proteomes" id="UP000202749">
    <property type="component" value="Segment"/>
</dbReference>
<keyword evidence="1" id="KW-1194">Viral DNA replication</keyword>
<feature type="domain" description="DNA polymerase processivity factor" evidence="2">
    <location>
        <begin position="1"/>
        <end position="108"/>
    </location>
</feature>
<dbReference type="Pfam" id="PF02916">
    <property type="entry name" value="DNA_PPF"/>
    <property type="match status" value="1"/>
</dbReference>
<evidence type="ECO:0000259" key="2">
    <source>
        <dbReference type="Pfam" id="PF02916"/>
    </source>
</evidence>
<dbReference type="HAMAP" id="MF_04161">
    <property type="entry name" value="Sliding_clamp_T4"/>
    <property type="match status" value="1"/>
</dbReference>
<dbReference type="InterPro" id="IPR046938">
    <property type="entry name" value="DNA_clamp_sf"/>
</dbReference>
<dbReference type="InterPro" id="IPR004190">
    <property type="entry name" value="DNA_pol_proc_fac"/>
</dbReference>
<keyword evidence="1" id="KW-0235">DNA replication</keyword>
<dbReference type="GO" id="GO:0039693">
    <property type="term" value="P:viral DNA genome replication"/>
    <property type="evidence" value="ECO:0007669"/>
    <property type="project" value="UniProtKB-UniRule"/>
</dbReference>
<name>A0A0G2SSG1_9CAUD</name>
<reference evidence="4 5" key="1">
    <citation type="submission" date="2015-03" db="EMBL/GenBank/DDBJ databases">
        <authorList>
            <person name="Melo L.D.R."/>
            <person name="Veiga P."/>
            <person name="Cerca N."/>
            <person name="Kropinski A.M."/>
            <person name="Azeredo J."/>
            <person name="Almeida C."/>
            <person name="Sillankorva S."/>
        </authorList>
    </citation>
    <scope>NUCLEOTIDE SEQUENCE [LARGE SCALE GENOMIC DNA]</scope>
</reference>
<evidence type="ECO:0000256" key="1">
    <source>
        <dbReference type="HAMAP-Rule" id="MF_04161"/>
    </source>
</evidence>
<dbReference type="GeneID" id="26622848"/>
<comment type="function">
    <text evidence="1">Sliding clamp that encircles the genomic DNA and links the DNA polymerase to the template to control the processivity of DNA synthesis. Responsible for tethering the catalytic subunit of DNA polymerase to DNA during high-speed replication. Interaction with the sliding-clamp-loader opens the sliding clamp so that it can be loaded around the DNA template. During transcription, encircles the DNA and tethers host RNA polymerase (RNAP) to it.</text>
</comment>
<dbReference type="InterPro" id="IPR015200">
    <property type="entry name" value="Sliding_clamp_C"/>
</dbReference>
<dbReference type="InterPro" id="IPR046389">
    <property type="entry name" value="Sliding_clamp_T4"/>
</dbReference>
<dbReference type="KEGG" id="vg:26622848"/>
<dbReference type="GO" id="GO:0019083">
    <property type="term" value="P:viral transcription"/>
    <property type="evidence" value="ECO:0007669"/>
    <property type="project" value="UniProtKB-UniRule"/>
</dbReference>
<keyword evidence="5" id="KW-1185">Reference proteome</keyword>
<gene>
    <name evidence="4" type="ORF">Pm5461_049</name>
</gene>
<dbReference type="GO" id="GO:0030337">
    <property type="term" value="F:DNA polymerase processivity factor activity"/>
    <property type="evidence" value="ECO:0007669"/>
    <property type="project" value="UniProtKB-UniRule"/>
</dbReference>
<proteinExistence type="inferred from homology"/>
<protein>
    <recommendedName>
        <fullName evidence="1">Sliding clamp</fullName>
    </recommendedName>
    <alternativeName>
        <fullName evidence="1">DNA polymerase accessory protein Gp45</fullName>
    </alternativeName>
    <alternativeName>
        <fullName evidence="1">DNA polymerase clamp</fullName>
    </alternativeName>
</protein>
<dbReference type="OrthoDB" id="7567at10239"/>
<feature type="domain" description="Sliding clamp C-terminal" evidence="3">
    <location>
        <begin position="117"/>
        <end position="219"/>
    </location>
</feature>
<organism evidence="4 5">
    <name type="scientific">Proteus phage vB_PmiM_Pm5461</name>
    <dbReference type="NCBI Taxonomy" id="1636250"/>
    <lineage>
        <taxon>Viruses</taxon>
        <taxon>Duplodnaviria</taxon>
        <taxon>Heunggongvirae</taxon>
        <taxon>Uroviricota</taxon>
        <taxon>Caudoviricetes</taxon>
        <taxon>Pantevenvirales</taxon>
        <taxon>Straboviridae</taxon>
        <taxon>Bragavirus</taxon>
        <taxon>Bragavirus pm5461</taxon>
    </lineage>
</organism>
<evidence type="ECO:0000313" key="5">
    <source>
        <dbReference type="Proteomes" id="UP000202749"/>
    </source>
</evidence>
<comment type="similarity">
    <text evidence="1">Belongs to the Tevenvirinae sliding clamp family.</text>
</comment>
<comment type="subunit">
    <text evidence="1">Homotrimer. Interacts with the viral DNA polymerase; this interaction constitutes the polymerase holoenzyme. Interacts with the sliding-clamp-loader; this interaction allows the sliding-clamp-loader to open the sliding clamp. Interacts with the viral DNA ligase. Part of the replicase complex that includes the DNA polymerase, the polymerase clamp, the clamp loader complex, the single-stranded DNA binding protein, the primase, the helicase and the helicase assembly factor. Interacts with the viral RNA polymerase (RNAP). Part of the transcription activation complex containing host RNAP, the viral RNA polymerase sigma-like factor, the late transcription coactivator, and the sliding clamp.</text>
</comment>